<comment type="caution">
    <text evidence="3">The sequence shown here is derived from an EMBL/GenBank/DDBJ whole genome shotgun (WGS) entry which is preliminary data.</text>
</comment>
<feature type="compositionally biased region" description="Basic and acidic residues" evidence="1">
    <location>
        <begin position="314"/>
        <end position="328"/>
    </location>
</feature>
<feature type="compositionally biased region" description="Polar residues" evidence="1">
    <location>
        <begin position="1"/>
        <end position="13"/>
    </location>
</feature>
<feature type="region of interest" description="Disordered" evidence="1">
    <location>
        <begin position="1"/>
        <end position="41"/>
    </location>
</feature>
<feature type="compositionally biased region" description="Basic and acidic residues" evidence="1">
    <location>
        <begin position="335"/>
        <end position="353"/>
    </location>
</feature>
<proteinExistence type="predicted"/>
<dbReference type="Pfam" id="PF13672">
    <property type="entry name" value="PP2C_2"/>
    <property type="match status" value="1"/>
</dbReference>
<feature type="compositionally biased region" description="Low complexity" evidence="1">
    <location>
        <begin position="178"/>
        <end position="198"/>
    </location>
</feature>
<dbReference type="Proteomes" id="UP001500063">
    <property type="component" value="Unassembled WGS sequence"/>
</dbReference>
<dbReference type="InterPro" id="IPR001932">
    <property type="entry name" value="PPM-type_phosphatase-like_dom"/>
</dbReference>
<evidence type="ECO:0000313" key="3">
    <source>
        <dbReference type="EMBL" id="GAA0369853.1"/>
    </source>
</evidence>
<feature type="compositionally biased region" description="Pro residues" evidence="1">
    <location>
        <begin position="199"/>
        <end position="208"/>
    </location>
</feature>
<accession>A0ABP3HGZ1</accession>
<feature type="compositionally biased region" description="Basic and acidic residues" evidence="1">
    <location>
        <begin position="377"/>
        <end position="389"/>
    </location>
</feature>
<reference evidence="4" key="1">
    <citation type="journal article" date="2019" name="Int. J. Syst. Evol. Microbiol.">
        <title>The Global Catalogue of Microorganisms (GCM) 10K type strain sequencing project: providing services to taxonomists for standard genome sequencing and annotation.</title>
        <authorList>
            <consortium name="The Broad Institute Genomics Platform"/>
            <consortium name="The Broad Institute Genome Sequencing Center for Infectious Disease"/>
            <person name="Wu L."/>
            <person name="Ma J."/>
        </authorList>
    </citation>
    <scope>NUCLEOTIDE SEQUENCE [LARGE SCALE GENOMIC DNA]</scope>
    <source>
        <strain evidence="4">JCM 4565</strain>
    </source>
</reference>
<keyword evidence="4" id="KW-1185">Reference proteome</keyword>
<sequence>MDNKGMSQQGDQRSGQEDAWWGELYDKNQPDTGSAAADDSLDERFTSVASVVRATGAVPEAEPAGRAARAARDLGGAEPPGRSAPPSGGLPSLSLGYGAPHTRGLPGPPELQPPPDLVGPPPLPLPDRAQRITRDVPPPDTRGQVPPPRAPAPPPRLPEPADPSGPTEKPVKLPESLRPANVARPASAPRPVNVRRPSPRPMNTPRPRTPLRKPEQSVPPPREALPSAEAPRQEEPLEPLPVRDALPSPGLPQPDEPLPPPEPEPRELWEGPLPPRPPQSREPLWSPKSRENSPSPASPQGADRPPEQDPAPETGRHGDPPPDAERPAEPPSAPPERRATLPAPRSERPRDAQPRGTASPRKPLPSRSNETPPASRRPRDPEPPSDPRRSRGSFPSNGSRPSRDALPSSDSRPPRDVLFPSAPRQPHDPLAPPDPRQSGDPLSSGPRRPREPLSPAKSPQPRDTPQPPQTMQPWETLFSPQPTPPEERAPRLPLVPRQGRKPARAAEFVGERPPTYDAEPTAWPAGDPRELAEAVPDTVLDGACYGAVTLRATSLRGDSARYRGEPRRDALLTTRFGDGDGALLFVAMASGTRAAGEAHRAARDICAWLGGAVGRSHARLADDIRGGRRGELRSGLHRLTDRSYGRLRARAAELGLRPEEYTAAVRCLLLTADPACRTRVFFGVGTGGLFRLREGAWQDLDPDPAELCPGLEPAVGQGTTPDERMTIDLGITTPGIAPAVEPAEVPGEPFRFRASVARPGDSLLLCSTGLAEPLRGEPELGKELARRWSGGEPPGLAAFLGDAQLRVTGYADDRTACALWEA</sequence>
<dbReference type="EMBL" id="BAAABW010000026">
    <property type="protein sequence ID" value="GAA0369853.1"/>
    <property type="molecule type" value="Genomic_DNA"/>
</dbReference>
<feature type="compositionally biased region" description="Low complexity" evidence="1">
    <location>
        <begin position="56"/>
        <end position="100"/>
    </location>
</feature>
<evidence type="ECO:0000256" key="1">
    <source>
        <dbReference type="SAM" id="MobiDB-lite"/>
    </source>
</evidence>
<feature type="compositionally biased region" description="Pro residues" evidence="1">
    <location>
        <begin position="106"/>
        <end position="125"/>
    </location>
</feature>
<feature type="compositionally biased region" description="Pro residues" evidence="1">
    <location>
        <begin position="249"/>
        <end position="262"/>
    </location>
</feature>
<feature type="domain" description="PPM-type phosphatase" evidence="2">
    <location>
        <begin position="556"/>
        <end position="798"/>
    </location>
</feature>
<feature type="region of interest" description="Disordered" evidence="1">
    <location>
        <begin position="54"/>
        <end position="528"/>
    </location>
</feature>
<protein>
    <recommendedName>
        <fullName evidence="2">PPM-type phosphatase domain-containing protein</fullName>
    </recommendedName>
</protein>
<name>A0ABP3HGZ1_9ACTN</name>
<feature type="compositionally biased region" description="Pro residues" evidence="1">
    <location>
        <begin position="136"/>
        <end position="163"/>
    </location>
</feature>
<evidence type="ECO:0000259" key="2">
    <source>
        <dbReference type="Pfam" id="PF13672"/>
    </source>
</evidence>
<gene>
    <name evidence="3" type="ORF">GCM10010319_54760</name>
</gene>
<organism evidence="3 4">
    <name type="scientific">Streptomyces blastmyceticus</name>
    <dbReference type="NCBI Taxonomy" id="68180"/>
    <lineage>
        <taxon>Bacteria</taxon>
        <taxon>Bacillati</taxon>
        <taxon>Actinomycetota</taxon>
        <taxon>Actinomycetes</taxon>
        <taxon>Kitasatosporales</taxon>
        <taxon>Streptomycetaceae</taxon>
        <taxon>Streptomyces</taxon>
    </lineage>
</organism>
<evidence type="ECO:0000313" key="4">
    <source>
        <dbReference type="Proteomes" id="UP001500063"/>
    </source>
</evidence>